<dbReference type="PANTHER" id="PTHR19856">
    <property type="entry name" value="WD-REPEATCONTAINING PROTEIN WDR1"/>
    <property type="match status" value="1"/>
</dbReference>
<feature type="repeat" description="WD" evidence="4">
    <location>
        <begin position="188"/>
        <end position="220"/>
    </location>
</feature>
<proteinExistence type="inferred from homology"/>
<dbReference type="SUPFAM" id="SSF50978">
    <property type="entry name" value="WD40 repeat-like"/>
    <property type="match status" value="2"/>
</dbReference>
<feature type="repeat" description="WD" evidence="4">
    <location>
        <begin position="237"/>
        <end position="278"/>
    </location>
</feature>
<dbReference type="InterPro" id="IPR020472">
    <property type="entry name" value="WD40_PAC1"/>
</dbReference>
<accession>A0A915IGT6</accession>
<dbReference type="PANTHER" id="PTHR19856:SF0">
    <property type="entry name" value="WD REPEAT-CONTAINING PROTEIN 1"/>
    <property type="match status" value="1"/>
</dbReference>
<reference evidence="6" key="1">
    <citation type="submission" date="2022-11" db="UniProtKB">
        <authorList>
            <consortium name="WormBaseParasite"/>
        </authorList>
    </citation>
    <scope>IDENTIFICATION</scope>
</reference>
<feature type="repeat" description="WD" evidence="4">
    <location>
        <begin position="323"/>
        <end position="364"/>
    </location>
</feature>
<feature type="repeat" description="WD" evidence="4">
    <location>
        <begin position="57"/>
        <end position="98"/>
    </location>
</feature>
<dbReference type="FunFam" id="2.130.10.10:FF:000102">
    <property type="entry name" value="Actin-interacting protein 1"/>
    <property type="match status" value="1"/>
</dbReference>
<dbReference type="AlphaFoldDB" id="A0A915IGT6"/>
<sequence length="603" mass="67025">MEPVNYELKSTFATLPRTTRGLPFVLGCDPKGKNFLYCCGNSVIIRNIEHPEICDIYTEHSTLTTVAKYAPSGFYIASGDQNGKIRIWDTTQKEHILKKEYQFISGAIRDIAWSNDNQRLAVVGEGRERFGHVFLFDTGTSNGNLSGQSKPMNSVDFRPARPFRLISASEDYTIAIFEGPPFKFKTLFQRHSRFAHCVRYNNDGSLFASCGADGKVFLYDGVEGSEHGEFIDPNCKGAAHSGGVYSLAWSPDGTKLLTSSGDKTCKLWDVSSRSLLKTFYFGKEVEDQQLACLWQGEYILSVSLSGFVYYLDLDNADRPKKILKGHNKPITCLTTDTDGQFIYTADMEGFITRWTASNGHSARLGPKFHKAQIQSMVFHRGELITTSIDDTMASVRGLDKGISEADDSIVKVEANSFKLPSQPRGVAVGADGYVAVVCQRELLIRLNGRQVAACQALDVLTCVSIHPKDKIVAAGGEDSVLRVYDFSDNSLKLIKELQQSGPISDVKYSPDGIHLATCDTSRRVVPYKLPSYELASKKEWTFHTARVNCLAWNPNSRHLATGSLDTSVIVWDLQNPGEYPIIIKDARLELCERILLMFADLMT</sequence>
<dbReference type="Gene3D" id="2.130.10.10">
    <property type="entry name" value="YVTN repeat-like/Quinoprotein amine dehydrogenase"/>
    <property type="match status" value="2"/>
</dbReference>
<comment type="similarity">
    <text evidence="3">Belongs to the WD repeat AIP1 family.</text>
</comment>
<keyword evidence="2" id="KW-0677">Repeat</keyword>
<keyword evidence="5" id="KW-1185">Reference proteome</keyword>
<dbReference type="GO" id="GO:0040011">
    <property type="term" value="P:locomotion"/>
    <property type="evidence" value="ECO:0007669"/>
    <property type="project" value="TreeGrafter"/>
</dbReference>
<dbReference type="GO" id="GO:0051015">
    <property type="term" value="F:actin filament binding"/>
    <property type="evidence" value="ECO:0007669"/>
    <property type="project" value="TreeGrafter"/>
</dbReference>
<evidence type="ECO:0000313" key="5">
    <source>
        <dbReference type="Proteomes" id="UP000887565"/>
    </source>
</evidence>
<evidence type="ECO:0000313" key="6">
    <source>
        <dbReference type="WBParaSite" id="nRc.2.0.1.t13024-RA"/>
    </source>
</evidence>
<dbReference type="WBParaSite" id="nRc.2.0.1.t13024-RA">
    <property type="protein sequence ID" value="nRc.2.0.1.t13024-RA"/>
    <property type="gene ID" value="nRc.2.0.1.g13024"/>
</dbReference>
<dbReference type="PROSITE" id="PS00678">
    <property type="entry name" value="WD_REPEATS_1"/>
    <property type="match status" value="2"/>
</dbReference>
<dbReference type="GO" id="GO:0045214">
    <property type="term" value="P:sarcomere organization"/>
    <property type="evidence" value="ECO:0007669"/>
    <property type="project" value="TreeGrafter"/>
</dbReference>
<evidence type="ECO:0000256" key="2">
    <source>
        <dbReference type="ARBA" id="ARBA00022737"/>
    </source>
</evidence>
<dbReference type="PRINTS" id="PR00320">
    <property type="entry name" value="GPROTEINBRPT"/>
</dbReference>
<organism evidence="5 6">
    <name type="scientific">Romanomermis culicivorax</name>
    <name type="common">Nematode worm</name>
    <dbReference type="NCBI Taxonomy" id="13658"/>
    <lineage>
        <taxon>Eukaryota</taxon>
        <taxon>Metazoa</taxon>
        <taxon>Ecdysozoa</taxon>
        <taxon>Nematoda</taxon>
        <taxon>Enoplea</taxon>
        <taxon>Dorylaimia</taxon>
        <taxon>Mermithida</taxon>
        <taxon>Mermithoidea</taxon>
        <taxon>Mermithidae</taxon>
        <taxon>Romanomermis</taxon>
    </lineage>
</organism>
<dbReference type="CDD" id="cd00200">
    <property type="entry name" value="WD40"/>
    <property type="match status" value="1"/>
</dbReference>
<dbReference type="SMART" id="SM00320">
    <property type="entry name" value="WD40"/>
    <property type="match status" value="9"/>
</dbReference>
<dbReference type="PROSITE" id="PS50294">
    <property type="entry name" value="WD_REPEATS_REGION"/>
    <property type="match status" value="3"/>
</dbReference>
<feature type="repeat" description="WD" evidence="4">
    <location>
        <begin position="540"/>
        <end position="575"/>
    </location>
</feature>
<evidence type="ECO:0000256" key="3">
    <source>
        <dbReference type="ARBA" id="ARBA00038366"/>
    </source>
</evidence>
<dbReference type="PROSITE" id="PS50082">
    <property type="entry name" value="WD_REPEATS_2"/>
    <property type="match status" value="5"/>
</dbReference>
<dbReference type="OMA" id="FYQGPPF"/>
<evidence type="ECO:0000256" key="4">
    <source>
        <dbReference type="PROSITE-ProRule" id="PRU00221"/>
    </source>
</evidence>
<dbReference type="InterPro" id="IPR015943">
    <property type="entry name" value="WD40/YVTN_repeat-like_dom_sf"/>
</dbReference>
<dbReference type="Pfam" id="PF00400">
    <property type="entry name" value="WD40"/>
    <property type="match status" value="7"/>
</dbReference>
<dbReference type="GO" id="GO:0030864">
    <property type="term" value="C:cortical actin cytoskeleton"/>
    <property type="evidence" value="ECO:0007669"/>
    <property type="project" value="TreeGrafter"/>
</dbReference>
<protein>
    <submittedName>
        <fullName evidence="6">Actin-interacting protein 1</fullName>
    </submittedName>
</protein>
<dbReference type="InterPro" id="IPR036322">
    <property type="entry name" value="WD40_repeat_dom_sf"/>
</dbReference>
<keyword evidence="1 4" id="KW-0853">WD repeat</keyword>
<dbReference type="InterPro" id="IPR001680">
    <property type="entry name" value="WD40_rpt"/>
</dbReference>
<dbReference type="InterPro" id="IPR019775">
    <property type="entry name" value="WD40_repeat_CS"/>
</dbReference>
<dbReference type="GO" id="GO:0030042">
    <property type="term" value="P:actin filament depolymerization"/>
    <property type="evidence" value="ECO:0007669"/>
    <property type="project" value="TreeGrafter"/>
</dbReference>
<dbReference type="Proteomes" id="UP000887565">
    <property type="component" value="Unplaced"/>
</dbReference>
<evidence type="ECO:0000256" key="1">
    <source>
        <dbReference type="ARBA" id="ARBA00022574"/>
    </source>
</evidence>
<name>A0A915IGT6_ROMCU</name>